<evidence type="ECO:0000313" key="2">
    <source>
        <dbReference type="EMBL" id="EAQ10747.1"/>
    </source>
</evidence>
<dbReference type="AlphaFoldDB" id="A3VLZ2"/>
<evidence type="ECO:0008006" key="4">
    <source>
        <dbReference type="Google" id="ProtNLM"/>
    </source>
</evidence>
<dbReference type="HOGENOM" id="CLU_128201_0_0_5"/>
<reference evidence="2 3" key="1">
    <citation type="journal article" date="2010" name="J. Bacteriol.">
        <title>Genome sequences of Pelagibaca bermudensis HTCC2601T and Maritimibacter alkaliphilus HTCC2654T, the type strains of two marine Roseobacter genera.</title>
        <authorList>
            <person name="Thrash J.C."/>
            <person name="Cho J.C."/>
            <person name="Ferriera S."/>
            <person name="Johnson J."/>
            <person name="Vergin K.L."/>
            <person name="Giovannoni S.J."/>
        </authorList>
    </citation>
    <scope>NUCLEOTIDE SEQUENCE [LARGE SCALE GENOMIC DNA]</scope>
    <source>
        <strain evidence="2 3">HTCC2654</strain>
    </source>
</reference>
<dbReference type="EMBL" id="AAMT01000026">
    <property type="protein sequence ID" value="EAQ10747.1"/>
    <property type="molecule type" value="Genomic_DNA"/>
</dbReference>
<keyword evidence="1" id="KW-0732">Signal</keyword>
<dbReference type="eggNOG" id="COG0790">
    <property type="taxonomic scope" value="Bacteria"/>
</dbReference>
<dbReference type="SMART" id="SM00671">
    <property type="entry name" value="SEL1"/>
    <property type="match status" value="2"/>
</dbReference>
<gene>
    <name evidence="2" type="ORF">RB2654_21158</name>
</gene>
<dbReference type="InterPro" id="IPR011990">
    <property type="entry name" value="TPR-like_helical_dom_sf"/>
</dbReference>
<evidence type="ECO:0000313" key="3">
    <source>
        <dbReference type="Proteomes" id="UP000002931"/>
    </source>
</evidence>
<protein>
    <recommendedName>
        <fullName evidence="4">Sel1 repeat family protein</fullName>
    </recommendedName>
</protein>
<dbReference type="Gene3D" id="1.25.40.10">
    <property type="entry name" value="Tetratricopeptide repeat domain"/>
    <property type="match status" value="1"/>
</dbReference>
<organism evidence="2 3">
    <name type="scientific">Maritimibacter alkaliphilus HTCC2654</name>
    <dbReference type="NCBI Taxonomy" id="314271"/>
    <lineage>
        <taxon>Bacteria</taxon>
        <taxon>Pseudomonadati</taxon>
        <taxon>Pseudomonadota</taxon>
        <taxon>Alphaproteobacteria</taxon>
        <taxon>Rhodobacterales</taxon>
        <taxon>Roseobacteraceae</taxon>
        <taxon>Maritimibacter</taxon>
    </lineage>
</organism>
<evidence type="ECO:0000256" key="1">
    <source>
        <dbReference type="SAM" id="SignalP"/>
    </source>
</evidence>
<keyword evidence="3" id="KW-1185">Reference proteome</keyword>
<accession>A3VLZ2</accession>
<dbReference type="RefSeq" id="WP_008335238.1">
    <property type="nucleotide sequence ID" value="NZ_CH902578.1"/>
</dbReference>
<feature type="chain" id="PRO_5002662104" description="Sel1 repeat family protein" evidence="1">
    <location>
        <begin position="20"/>
        <end position="190"/>
    </location>
</feature>
<comment type="caution">
    <text evidence="2">The sequence shown here is derived from an EMBL/GenBank/DDBJ whole genome shotgun (WGS) entry which is preliminary data.</text>
</comment>
<dbReference type="STRING" id="314271.RB2654_21158"/>
<proteinExistence type="predicted"/>
<dbReference type="SUPFAM" id="SSF81901">
    <property type="entry name" value="HCP-like"/>
    <property type="match status" value="1"/>
</dbReference>
<dbReference type="Proteomes" id="UP000002931">
    <property type="component" value="Unassembled WGS sequence"/>
</dbReference>
<feature type="signal peptide" evidence="1">
    <location>
        <begin position="1"/>
        <end position="19"/>
    </location>
</feature>
<sequence>MTRLSLIATLLLWALPAGAEDLALDLGERTTVDDGGTLNPHEMSMARVMENIRDGQSGMVLCSTGYLVTKSGRHGLARELFTRCAEDGYTGAMTWMSQLDDNGLGGAQDLEAATEWNRRAAEAGDPVGKFNRGLDLLRGRGVAQDEEAGRRLVDEAANEGLPVAERLRRADYDLDEVTPDADEWRYQTLF</sequence>
<name>A3VLZ2_9RHOB</name>
<dbReference type="InterPro" id="IPR006597">
    <property type="entry name" value="Sel1-like"/>
</dbReference>
<dbReference type="OrthoDB" id="7848989at2"/>